<dbReference type="EMBL" id="FR695877">
    <property type="protein sequence ID" value="CBX30722.1"/>
    <property type="molecule type" value="Genomic_DNA"/>
</dbReference>
<dbReference type="AlphaFoldDB" id="E1YKT9"/>
<organism evidence="2">
    <name type="scientific">uncultured Desulfobacterium sp</name>
    <dbReference type="NCBI Taxonomy" id="201089"/>
    <lineage>
        <taxon>Bacteria</taxon>
        <taxon>Pseudomonadati</taxon>
        <taxon>Thermodesulfobacteriota</taxon>
        <taxon>Desulfobacteria</taxon>
        <taxon>Desulfobacterales</taxon>
        <taxon>Desulfobacteriaceae</taxon>
        <taxon>Desulfobacterium</taxon>
        <taxon>environmental samples</taxon>
    </lineage>
</organism>
<sequence>MGVAKAAYFPSISLTGTMGLESFELNKLLQSSAKMWGIGGNLLQPVIDFGRIKSNVKITEAQQKEAVIQYIMTVKTAFKEVYDALVKINTAGKKLSAQEEELKSA</sequence>
<gene>
    <name evidence="2" type="ORF">N47_E42340</name>
</gene>
<dbReference type="PANTHER" id="PTHR30203">
    <property type="entry name" value="OUTER MEMBRANE CATION EFFLUX PROTEIN"/>
    <property type="match status" value="1"/>
</dbReference>
<protein>
    <recommendedName>
        <fullName evidence="3">Outer membrane efflux protein</fullName>
    </recommendedName>
</protein>
<dbReference type="Gene3D" id="1.20.1600.10">
    <property type="entry name" value="Outer membrane efflux proteins (OEP)"/>
    <property type="match status" value="1"/>
</dbReference>
<dbReference type="Gene3D" id="2.20.200.10">
    <property type="entry name" value="Outer membrane efflux proteins (OEP)"/>
    <property type="match status" value="1"/>
</dbReference>
<dbReference type="Pfam" id="PF02321">
    <property type="entry name" value="OEP"/>
    <property type="match status" value="1"/>
</dbReference>
<dbReference type="InterPro" id="IPR003423">
    <property type="entry name" value="OMP_efflux"/>
</dbReference>
<name>E1YKT9_9BACT</name>
<dbReference type="GO" id="GO:0015562">
    <property type="term" value="F:efflux transmembrane transporter activity"/>
    <property type="evidence" value="ECO:0007669"/>
    <property type="project" value="InterPro"/>
</dbReference>
<accession>E1YKT9</accession>
<evidence type="ECO:0000256" key="1">
    <source>
        <dbReference type="ARBA" id="ARBA00007613"/>
    </source>
</evidence>
<dbReference type="SUPFAM" id="SSF56954">
    <property type="entry name" value="Outer membrane efflux proteins (OEP)"/>
    <property type="match status" value="1"/>
</dbReference>
<proteinExistence type="inferred from homology"/>
<evidence type="ECO:0000313" key="2">
    <source>
        <dbReference type="EMBL" id="CBX30722.1"/>
    </source>
</evidence>
<comment type="similarity">
    <text evidence="1">Belongs to the outer membrane factor (OMF) (TC 1.B.17) family.</text>
</comment>
<reference evidence="2" key="1">
    <citation type="journal article" date="2011" name="Environ. Microbiol.">
        <title>Genomic insights into the metabolic potential of the polycyclic aromatic hydrocarbon degrading sulfate-reducing Deltaproteobacterium N47.</title>
        <authorList>
            <person name="Bergmann F."/>
            <person name="Selesi D."/>
            <person name="Weinmaier T."/>
            <person name="Tischler P."/>
            <person name="Rattei T."/>
            <person name="Meckenstock R.U."/>
        </authorList>
    </citation>
    <scope>NUCLEOTIDE SEQUENCE</scope>
</reference>
<evidence type="ECO:0008006" key="3">
    <source>
        <dbReference type="Google" id="ProtNLM"/>
    </source>
</evidence>
<dbReference type="InterPro" id="IPR010131">
    <property type="entry name" value="MdtP/NodT-like"/>
</dbReference>